<dbReference type="OrthoDB" id="9811735at2"/>
<dbReference type="InterPro" id="IPR011053">
    <property type="entry name" value="Single_hybrid_motif"/>
</dbReference>
<dbReference type="EMBL" id="FNOK01000023">
    <property type="protein sequence ID" value="SDY27627.1"/>
    <property type="molecule type" value="Genomic_DNA"/>
</dbReference>
<dbReference type="CDD" id="cd06850">
    <property type="entry name" value="biotinyl_domain"/>
    <property type="match status" value="1"/>
</dbReference>
<dbReference type="InterPro" id="IPR001249">
    <property type="entry name" value="AcCoA_biotinCC"/>
</dbReference>
<gene>
    <name evidence="10" type="ORF">SAMN05216215_102318</name>
</gene>
<dbReference type="GO" id="GO:0003989">
    <property type="term" value="F:acetyl-CoA carboxylase activity"/>
    <property type="evidence" value="ECO:0007669"/>
    <property type="project" value="InterPro"/>
</dbReference>
<name>A0A1H3IJ64_9PSEU</name>
<evidence type="ECO:0000313" key="11">
    <source>
        <dbReference type="Proteomes" id="UP000199529"/>
    </source>
</evidence>
<dbReference type="PROSITE" id="PS50968">
    <property type="entry name" value="BIOTINYL_LIPOYL"/>
    <property type="match status" value="1"/>
</dbReference>
<dbReference type="InterPro" id="IPR000089">
    <property type="entry name" value="Biotin_lipoyl"/>
</dbReference>
<dbReference type="RefSeq" id="WP_093268888.1">
    <property type="nucleotide sequence ID" value="NZ_FNOK01000023.1"/>
</dbReference>
<dbReference type="Pfam" id="PF00364">
    <property type="entry name" value="Biotin_lipoyl"/>
    <property type="match status" value="1"/>
</dbReference>
<evidence type="ECO:0000256" key="8">
    <source>
        <dbReference type="SAM" id="MobiDB-lite"/>
    </source>
</evidence>
<dbReference type="AlphaFoldDB" id="A0A1H3IJ64"/>
<comment type="pathway">
    <text evidence="1 7">Lipid metabolism; fatty acid biosynthesis.</text>
</comment>
<keyword evidence="6 7" id="KW-0092">Biotin</keyword>
<evidence type="ECO:0000256" key="2">
    <source>
        <dbReference type="ARBA" id="ARBA00022516"/>
    </source>
</evidence>
<dbReference type="UniPathway" id="UPA00094"/>
<feature type="domain" description="Lipoyl-binding" evidence="9">
    <location>
        <begin position="1"/>
        <end position="77"/>
    </location>
</feature>
<organism evidence="10 11">
    <name type="scientific">Saccharopolyspora shandongensis</name>
    <dbReference type="NCBI Taxonomy" id="418495"/>
    <lineage>
        <taxon>Bacteria</taxon>
        <taxon>Bacillati</taxon>
        <taxon>Actinomycetota</taxon>
        <taxon>Actinomycetes</taxon>
        <taxon>Pseudonocardiales</taxon>
        <taxon>Pseudonocardiaceae</taxon>
        <taxon>Saccharopolyspora</taxon>
    </lineage>
</organism>
<keyword evidence="2 7" id="KW-0444">Lipid biosynthesis</keyword>
<dbReference type="Gene3D" id="2.40.50.100">
    <property type="match status" value="1"/>
</dbReference>
<feature type="region of interest" description="Disordered" evidence="8">
    <location>
        <begin position="1"/>
        <end position="25"/>
    </location>
</feature>
<evidence type="ECO:0000256" key="1">
    <source>
        <dbReference type="ARBA" id="ARBA00005194"/>
    </source>
</evidence>
<sequence>MSTVDAQMPGVFYRRPSPDADPFIEPGSVVRQGQTLGLIEVMKTFNEVKADRAFRVSRVLLDDGDEVDVGQTMFEVDES</sequence>
<evidence type="ECO:0000256" key="4">
    <source>
        <dbReference type="ARBA" id="ARBA00023098"/>
    </source>
</evidence>
<evidence type="ECO:0000256" key="5">
    <source>
        <dbReference type="ARBA" id="ARBA00023160"/>
    </source>
</evidence>
<comment type="function">
    <text evidence="7">This protein is a component of the acetyl coenzyme A carboxylase complex; first, biotin carboxylase catalyzes the carboxylation of the carrier protein and then the transcarboxylase transfers the carboxyl group to form malonyl-CoA.</text>
</comment>
<protein>
    <recommendedName>
        <fullName evidence="7">Biotin carboxyl carrier protein of acetyl-CoA carboxylase</fullName>
    </recommendedName>
</protein>
<dbReference type="SUPFAM" id="SSF51230">
    <property type="entry name" value="Single hybrid motif"/>
    <property type="match status" value="1"/>
</dbReference>
<dbReference type="PROSITE" id="PS00188">
    <property type="entry name" value="BIOTIN"/>
    <property type="match status" value="1"/>
</dbReference>
<evidence type="ECO:0000259" key="9">
    <source>
        <dbReference type="PROSITE" id="PS50968"/>
    </source>
</evidence>
<dbReference type="NCBIfam" id="NF005457">
    <property type="entry name" value="PRK07051.1"/>
    <property type="match status" value="1"/>
</dbReference>
<evidence type="ECO:0000256" key="6">
    <source>
        <dbReference type="ARBA" id="ARBA00023267"/>
    </source>
</evidence>
<keyword evidence="3 7" id="KW-0276">Fatty acid metabolism</keyword>
<keyword evidence="4 7" id="KW-0443">Lipid metabolism</keyword>
<dbReference type="Proteomes" id="UP000199529">
    <property type="component" value="Unassembled WGS sequence"/>
</dbReference>
<accession>A0A1H3IJ64</accession>
<evidence type="ECO:0000256" key="3">
    <source>
        <dbReference type="ARBA" id="ARBA00022832"/>
    </source>
</evidence>
<evidence type="ECO:0000256" key="7">
    <source>
        <dbReference type="RuleBase" id="RU364072"/>
    </source>
</evidence>
<evidence type="ECO:0000313" key="10">
    <source>
        <dbReference type="EMBL" id="SDY27627.1"/>
    </source>
</evidence>
<dbReference type="STRING" id="418495.SAMN05216215_102318"/>
<proteinExistence type="predicted"/>
<dbReference type="GO" id="GO:0006633">
    <property type="term" value="P:fatty acid biosynthetic process"/>
    <property type="evidence" value="ECO:0007669"/>
    <property type="project" value="UniProtKB-UniPathway"/>
</dbReference>
<dbReference type="PRINTS" id="PR01071">
    <property type="entry name" value="ACOABIOTINCC"/>
</dbReference>
<dbReference type="InterPro" id="IPR001882">
    <property type="entry name" value="Biotin_BS"/>
</dbReference>
<dbReference type="GO" id="GO:0009317">
    <property type="term" value="C:acetyl-CoA carboxylase complex"/>
    <property type="evidence" value="ECO:0007669"/>
    <property type="project" value="InterPro"/>
</dbReference>
<keyword evidence="5 7" id="KW-0275">Fatty acid biosynthesis</keyword>
<keyword evidence="11" id="KW-1185">Reference proteome</keyword>
<reference evidence="11" key="1">
    <citation type="submission" date="2016-10" db="EMBL/GenBank/DDBJ databases">
        <authorList>
            <person name="Varghese N."/>
            <person name="Submissions S."/>
        </authorList>
    </citation>
    <scope>NUCLEOTIDE SEQUENCE [LARGE SCALE GENOMIC DNA]</scope>
    <source>
        <strain evidence="11">CGMCC 4.3530</strain>
    </source>
</reference>